<keyword evidence="3 6" id="KW-0812">Transmembrane</keyword>
<dbReference type="Gene3D" id="2.60.40.10">
    <property type="entry name" value="Immunoglobulins"/>
    <property type="match status" value="1"/>
</dbReference>
<evidence type="ECO:0000313" key="11">
    <source>
        <dbReference type="EMBL" id="EEN51118.1"/>
    </source>
</evidence>
<evidence type="ECO:0000256" key="1">
    <source>
        <dbReference type="ARBA" id="ARBA00004167"/>
    </source>
</evidence>
<keyword evidence="6" id="KW-0732">Signal</keyword>
<dbReference type="GO" id="GO:0005042">
    <property type="term" value="F:netrin receptor activity"/>
    <property type="evidence" value="ECO:0007669"/>
    <property type="project" value="UniProtKB-UniRule"/>
</dbReference>
<feature type="compositionally biased region" description="Basic and acidic residues" evidence="7">
    <location>
        <begin position="389"/>
        <end position="399"/>
    </location>
</feature>
<keyword evidence="4 6" id="KW-1133">Transmembrane helix</keyword>
<dbReference type="PROSITE" id="PS50017">
    <property type="entry name" value="DEATH_DOMAIN"/>
    <property type="match status" value="1"/>
</dbReference>
<keyword evidence="6" id="KW-0217">Developmental protein</keyword>
<comment type="function">
    <text evidence="6">Receptor for netrin required for axon guidance. Mediates axon repulsion of neuronal growth cones in the developing nervous system upon ligand binding.</text>
</comment>
<dbReference type="InterPro" id="IPR007110">
    <property type="entry name" value="Ig-like_dom"/>
</dbReference>
<accession>C3Z8L3</accession>
<feature type="compositionally biased region" description="Basic residues" evidence="7">
    <location>
        <begin position="197"/>
        <end position="209"/>
    </location>
</feature>
<dbReference type="SUPFAM" id="SSF48726">
    <property type="entry name" value="Immunoglobulin"/>
    <property type="match status" value="1"/>
</dbReference>
<dbReference type="InterPro" id="IPR037936">
    <property type="entry name" value="UNC5A-D"/>
</dbReference>
<evidence type="ECO:0000259" key="8">
    <source>
        <dbReference type="PROSITE" id="PS50017"/>
    </source>
</evidence>
<dbReference type="STRING" id="7739.C3Z8L3"/>
<feature type="region of interest" description="Disordered" evidence="7">
    <location>
        <begin position="379"/>
        <end position="399"/>
    </location>
</feature>
<evidence type="ECO:0000256" key="3">
    <source>
        <dbReference type="ARBA" id="ARBA00022692"/>
    </source>
</evidence>
<evidence type="ECO:0000256" key="2">
    <source>
        <dbReference type="ARBA" id="ARBA00009844"/>
    </source>
</evidence>
<feature type="chain" id="PRO_5025087555" description="Netrin receptor UNC5" evidence="6">
    <location>
        <begin position="22"/>
        <end position="858"/>
    </location>
</feature>
<feature type="domain" description="Ig-like" evidence="9">
    <location>
        <begin position="42"/>
        <end position="135"/>
    </location>
</feature>
<dbReference type="InterPro" id="IPR013783">
    <property type="entry name" value="Ig-like_fold"/>
</dbReference>
<evidence type="ECO:0000259" key="9">
    <source>
        <dbReference type="PROSITE" id="PS50835"/>
    </source>
</evidence>
<dbReference type="InterPro" id="IPR033772">
    <property type="entry name" value="UPA"/>
</dbReference>
<evidence type="ECO:0000256" key="6">
    <source>
        <dbReference type="RuleBase" id="RU367033"/>
    </source>
</evidence>
<protein>
    <recommendedName>
        <fullName evidence="6">Netrin receptor UNC5</fullName>
    </recommendedName>
</protein>
<comment type="subcellular location">
    <subcellularLocation>
        <location evidence="6">Cell membrane</location>
        <topology evidence="6">Single-pass type I membrane protein</topology>
    </subcellularLocation>
    <subcellularLocation>
        <location evidence="1">Membrane</location>
        <topology evidence="1">Single-pass membrane protein</topology>
    </subcellularLocation>
</comment>
<keyword evidence="6" id="KW-0675">Receptor</keyword>
<dbReference type="PROSITE" id="PS51145">
    <property type="entry name" value="ZU5"/>
    <property type="match status" value="1"/>
</dbReference>
<dbReference type="SMART" id="SM00005">
    <property type="entry name" value="DEATH"/>
    <property type="match status" value="1"/>
</dbReference>
<dbReference type="Gene3D" id="1.10.533.10">
    <property type="entry name" value="Death Domain, Fas"/>
    <property type="match status" value="1"/>
</dbReference>
<dbReference type="SUPFAM" id="SSF47986">
    <property type="entry name" value="DEATH domain"/>
    <property type="match status" value="1"/>
</dbReference>
<sequence length="858" mass="95945">MSLVGYLKTLVSLLAAHLVSATDRLTLQEGNGTVVLSVTAQPGVLQWNSSTEDASYTCEGSVSGSDRVWLLDVDWLPPEGLQRSDYGIRWEETNSTNWQWQQLTKTVTLRLRNAVPEDAGTYNCTVTYQQSVGSSTYHVWTTTRLVVNEEPPAKGELLLPVSLILAVVAGAVTMINIIWCFCKTKKRVRDPSEPDKRRKTSGAPVKRRNSISPAGIINRNSPEHSSRQSLPQLNTVPSISIIEAGLQESQIDAIEQHLQKLDDIPEDHEVVSIRPTGNSARKAQEALVRNSDETTTDMHVPGKLNRRDDRKTNIYRFVWIRQPASQPTDKTSNPTFRKNMVFKNTDLSAKQSTSVQVNTWVNPNVSMEDDHNIDRHQANVPNETLTSIPHEDTTDEDRQRDLELFNKLSLDRDKLIREGTIPLRVQLQTNFSSNNFASGVFDHTGGHLSLPRHDINLFIPPGAIEDGRLQTIHIFVPPSMHRGKPAPVVHCGPTGTTFLDHVILSFPVDPNYDKIVPKFTNTEVGSEEDWKPLLEDDDAASIVQNGKCTLFLSHFTGFGADATEEGASPDKKMIRVGAFAAKHTSDDGLYKLRIRIYDASAAASEGIYNKERKLFGGRLLDDDKRMQIYRRGGALCVKMCGISRGWKTLDDSDENQRIEVGQIWDGSDDTDASCTIRLQTSTVNPNTPMNTVWSTVSVWQEQAHGQTVTLKPSDTIEMSRGSETADGAQALSPTQAFLHRELEDMTRPSQRSLATLPPEIRHEICVKLDVKNPEGNDWRRMASEMGFSTDLMRWLNERCKSPASKLLDFWETQNVSGGIVALQRLCDLFDEMKRPDVKELVEEVLSSVGLRDSVFQIL</sequence>
<keyword evidence="5 6" id="KW-0472">Membrane</keyword>
<evidence type="ECO:0000256" key="5">
    <source>
        <dbReference type="ARBA" id="ARBA00023136"/>
    </source>
</evidence>
<dbReference type="InterPro" id="IPR000906">
    <property type="entry name" value="ZU5_dom"/>
</dbReference>
<gene>
    <name evidence="11" type="ORF">BRAFLDRAFT_90217</name>
</gene>
<evidence type="ECO:0000256" key="4">
    <source>
        <dbReference type="ARBA" id="ARBA00022989"/>
    </source>
</evidence>
<dbReference type="AlphaFoldDB" id="C3Z8L3"/>
<feature type="domain" description="ZU5" evidence="10">
    <location>
        <begin position="435"/>
        <end position="564"/>
    </location>
</feature>
<dbReference type="InterPro" id="IPR011029">
    <property type="entry name" value="DEATH-like_dom_sf"/>
</dbReference>
<dbReference type="InterPro" id="IPR003599">
    <property type="entry name" value="Ig_sub"/>
</dbReference>
<dbReference type="InParanoid" id="C3Z8L3"/>
<dbReference type="EMBL" id="GG666594">
    <property type="protein sequence ID" value="EEN51118.1"/>
    <property type="molecule type" value="Genomic_DNA"/>
</dbReference>
<comment type="similarity">
    <text evidence="2 6">Belongs to the unc-5 family.</text>
</comment>
<evidence type="ECO:0000259" key="10">
    <source>
        <dbReference type="PROSITE" id="PS51145"/>
    </source>
</evidence>
<dbReference type="InterPro" id="IPR036179">
    <property type="entry name" value="Ig-like_dom_sf"/>
</dbReference>
<dbReference type="PANTHER" id="PTHR12582">
    <property type="entry name" value="NETRIN RECEPTOR UNC5"/>
    <property type="match status" value="1"/>
</dbReference>
<evidence type="ECO:0000256" key="7">
    <source>
        <dbReference type="SAM" id="MobiDB-lite"/>
    </source>
</evidence>
<keyword evidence="6" id="KW-0393">Immunoglobulin domain</keyword>
<dbReference type="Pfam" id="PF00791">
    <property type="entry name" value="ZU5"/>
    <property type="match status" value="1"/>
</dbReference>
<dbReference type="eggNOG" id="KOG1480">
    <property type="taxonomic scope" value="Eukaryota"/>
</dbReference>
<dbReference type="SMART" id="SM00409">
    <property type="entry name" value="IG"/>
    <property type="match status" value="1"/>
</dbReference>
<dbReference type="Pfam" id="PF17217">
    <property type="entry name" value="UPA"/>
    <property type="match status" value="1"/>
</dbReference>
<feature type="transmembrane region" description="Helical" evidence="6">
    <location>
        <begin position="157"/>
        <end position="182"/>
    </location>
</feature>
<organism>
    <name type="scientific">Branchiostoma floridae</name>
    <name type="common">Florida lancelet</name>
    <name type="synonym">Amphioxus</name>
    <dbReference type="NCBI Taxonomy" id="7739"/>
    <lineage>
        <taxon>Eukaryota</taxon>
        <taxon>Metazoa</taxon>
        <taxon>Chordata</taxon>
        <taxon>Cephalochordata</taxon>
        <taxon>Leptocardii</taxon>
        <taxon>Amphioxiformes</taxon>
        <taxon>Branchiostomatidae</taxon>
        <taxon>Branchiostoma</taxon>
    </lineage>
</organism>
<dbReference type="SMART" id="SM00218">
    <property type="entry name" value="ZU5"/>
    <property type="match status" value="1"/>
</dbReference>
<dbReference type="PROSITE" id="PS50835">
    <property type="entry name" value="IG_LIKE"/>
    <property type="match status" value="1"/>
</dbReference>
<dbReference type="Gene3D" id="2.60.220.30">
    <property type="match status" value="1"/>
</dbReference>
<reference evidence="11" key="1">
    <citation type="journal article" date="2008" name="Nature">
        <title>The amphioxus genome and the evolution of the chordate karyotype.</title>
        <authorList>
            <consortium name="US DOE Joint Genome Institute (JGI-PGF)"/>
            <person name="Putnam N.H."/>
            <person name="Butts T."/>
            <person name="Ferrier D.E.K."/>
            <person name="Furlong R.F."/>
            <person name="Hellsten U."/>
            <person name="Kawashima T."/>
            <person name="Robinson-Rechavi M."/>
            <person name="Shoguchi E."/>
            <person name="Terry A."/>
            <person name="Yu J.-K."/>
            <person name="Benito-Gutierrez E.L."/>
            <person name="Dubchak I."/>
            <person name="Garcia-Fernandez J."/>
            <person name="Gibson-Brown J.J."/>
            <person name="Grigoriev I.V."/>
            <person name="Horton A.C."/>
            <person name="de Jong P.J."/>
            <person name="Jurka J."/>
            <person name="Kapitonov V.V."/>
            <person name="Kohara Y."/>
            <person name="Kuroki Y."/>
            <person name="Lindquist E."/>
            <person name="Lucas S."/>
            <person name="Osoegawa K."/>
            <person name="Pennacchio L.A."/>
            <person name="Salamov A.A."/>
            <person name="Satou Y."/>
            <person name="Sauka-Spengler T."/>
            <person name="Schmutz J."/>
            <person name="Shin-I T."/>
            <person name="Toyoda A."/>
            <person name="Bronner-Fraser M."/>
            <person name="Fujiyama A."/>
            <person name="Holland L.Z."/>
            <person name="Holland P.W.H."/>
            <person name="Satoh N."/>
            <person name="Rokhsar D.S."/>
        </authorList>
    </citation>
    <scope>NUCLEOTIDE SEQUENCE [LARGE SCALE GENOMIC DNA]</scope>
    <source>
        <strain evidence="11">S238N-H82</strain>
        <tissue evidence="11">Testes</tissue>
    </source>
</reference>
<proteinExistence type="inferred from homology"/>
<dbReference type="InterPro" id="IPR000488">
    <property type="entry name" value="Death_dom"/>
</dbReference>
<dbReference type="Pfam" id="PF00531">
    <property type="entry name" value="Death"/>
    <property type="match status" value="1"/>
</dbReference>
<name>C3Z8L3_BRAFL</name>
<dbReference type="GO" id="GO:0005886">
    <property type="term" value="C:plasma membrane"/>
    <property type="evidence" value="ECO:0007669"/>
    <property type="project" value="UniProtKB-SubCell"/>
</dbReference>
<dbReference type="PANTHER" id="PTHR12582:SF41">
    <property type="entry name" value="UNC5C-LIKE PROTEIN"/>
    <property type="match status" value="1"/>
</dbReference>
<feature type="domain" description="Death" evidence="8">
    <location>
        <begin position="775"/>
        <end position="845"/>
    </location>
</feature>
<feature type="region of interest" description="Disordered" evidence="7">
    <location>
        <begin position="189"/>
        <end position="232"/>
    </location>
</feature>
<feature type="signal peptide" evidence="6">
    <location>
        <begin position="1"/>
        <end position="21"/>
    </location>
</feature>